<dbReference type="EMBL" id="JAFBFH010000045">
    <property type="protein sequence ID" value="MBM7717387.1"/>
    <property type="molecule type" value="Genomic_DNA"/>
</dbReference>
<comment type="caution">
    <text evidence="1">The sequence shown here is derived from an EMBL/GenBank/DDBJ whole genome shotgun (WGS) entry which is preliminary data.</text>
</comment>
<name>A0ABS2RCK0_9BACI</name>
<accession>A0ABS2RCK0</accession>
<proteinExistence type="predicted"/>
<sequence>MVAVRVVAGKAKSATITEATSAGASEREMFRLKPRSKLTPLVPRANQTEKRQARFNRVKLDGKRRP</sequence>
<evidence type="ECO:0000313" key="1">
    <source>
        <dbReference type="EMBL" id="MBM7717387.1"/>
    </source>
</evidence>
<reference evidence="1 2" key="1">
    <citation type="submission" date="2021-01" db="EMBL/GenBank/DDBJ databases">
        <title>Genomic Encyclopedia of Type Strains, Phase IV (KMG-IV): sequencing the most valuable type-strain genomes for metagenomic binning, comparative biology and taxonomic classification.</title>
        <authorList>
            <person name="Goeker M."/>
        </authorList>
    </citation>
    <scope>NUCLEOTIDE SEQUENCE [LARGE SCALE GENOMIC DNA]</scope>
    <source>
        <strain evidence="1 2">DSM 105453</strain>
    </source>
</reference>
<organism evidence="1 2">
    <name type="scientific">Siminovitchia thermophila</name>
    <dbReference type="NCBI Taxonomy" id="1245522"/>
    <lineage>
        <taxon>Bacteria</taxon>
        <taxon>Bacillati</taxon>
        <taxon>Bacillota</taxon>
        <taxon>Bacilli</taxon>
        <taxon>Bacillales</taxon>
        <taxon>Bacillaceae</taxon>
        <taxon>Siminovitchia</taxon>
    </lineage>
</organism>
<protein>
    <submittedName>
        <fullName evidence="1">Uncharacterized protein</fullName>
    </submittedName>
</protein>
<gene>
    <name evidence="1" type="ORF">JOC94_004415</name>
</gene>
<keyword evidence="2" id="KW-1185">Reference proteome</keyword>
<dbReference type="RefSeq" id="WP_139345656.1">
    <property type="nucleotide sequence ID" value="NZ_JAFBFH010000045.1"/>
</dbReference>
<dbReference type="Proteomes" id="UP000823485">
    <property type="component" value="Unassembled WGS sequence"/>
</dbReference>
<evidence type="ECO:0000313" key="2">
    <source>
        <dbReference type="Proteomes" id="UP000823485"/>
    </source>
</evidence>